<evidence type="ECO:0000313" key="2">
    <source>
        <dbReference type="Proteomes" id="UP000184038"/>
    </source>
</evidence>
<gene>
    <name evidence="1" type="ORF">SAMN02746066_01752</name>
</gene>
<protein>
    <submittedName>
        <fullName evidence="1">Predicted DNA-binding protein, MmcQ/YjbR family</fullName>
    </submittedName>
</protein>
<dbReference type="AlphaFoldDB" id="A0A1M7IAG9"/>
<dbReference type="SUPFAM" id="SSF142906">
    <property type="entry name" value="YjbR-like"/>
    <property type="match status" value="1"/>
</dbReference>
<dbReference type="RefSeq" id="WP_073286154.1">
    <property type="nucleotide sequence ID" value="NZ_FRCP01000009.1"/>
</dbReference>
<dbReference type="OrthoDB" id="9789813at2"/>
<organism evidence="1 2">
    <name type="scientific">Anaerosporobacter mobilis DSM 15930</name>
    <dbReference type="NCBI Taxonomy" id="1120996"/>
    <lineage>
        <taxon>Bacteria</taxon>
        <taxon>Bacillati</taxon>
        <taxon>Bacillota</taxon>
        <taxon>Clostridia</taxon>
        <taxon>Lachnospirales</taxon>
        <taxon>Lachnospiraceae</taxon>
        <taxon>Anaerosporobacter</taxon>
    </lineage>
</organism>
<dbReference type="PANTHER" id="PTHR35145:SF1">
    <property type="entry name" value="CYTOPLASMIC PROTEIN"/>
    <property type="match status" value="1"/>
</dbReference>
<dbReference type="Pfam" id="PF04237">
    <property type="entry name" value="YjbR"/>
    <property type="match status" value="1"/>
</dbReference>
<dbReference type="STRING" id="1120996.SAMN02746066_01752"/>
<dbReference type="InterPro" id="IPR058532">
    <property type="entry name" value="YjbR/MT2646/Rv2570-like"/>
</dbReference>
<proteinExistence type="predicted"/>
<dbReference type="Gene3D" id="3.90.1150.30">
    <property type="match status" value="1"/>
</dbReference>
<evidence type="ECO:0000313" key="1">
    <source>
        <dbReference type="EMBL" id="SHM37578.1"/>
    </source>
</evidence>
<accession>A0A1M7IAG9</accession>
<dbReference type="EMBL" id="FRCP01000009">
    <property type="protein sequence ID" value="SHM37578.1"/>
    <property type="molecule type" value="Genomic_DNA"/>
</dbReference>
<dbReference type="InterPro" id="IPR038056">
    <property type="entry name" value="YjbR-like_sf"/>
</dbReference>
<keyword evidence="1" id="KW-0238">DNA-binding</keyword>
<sequence length="118" mass="14190">MRERKDTIDFCIKLENVYEDYPFHDSNWTVMRHQENKKAFAWIFEKDGHIWINVKCDPEWRDFLRSAFTSVVPAFHMNKEHWNSIILDGTVPDNEIEKMIEESYALTKGKQKKLSKHS</sequence>
<dbReference type="PANTHER" id="PTHR35145">
    <property type="entry name" value="CYTOPLASMIC PROTEIN-RELATED"/>
    <property type="match status" value="1"/>
</dbReference>
<dbReference type="GO" id="GO:0003677">
    <property type="term" value="F:DNA binding"/>
    <property type="evidence" value="ECO:0007669"/>
    <property type="project" value="UniProtKB-KW"/>
</dbReference>
<dbReference type="Proteomes" id="UP000184038">
    <property type="component" value="Unassembled WGS sequence"/>
</dbReference>
<name>A0A1M7IAG9_9FIRM</name>
<dbReference type="InterPro" id="IPR007351">
    <property type="entry name" value="YjbR"/>
</dbReference>
<keyword evidence="2" id="KW-1185">Reference proteome</keyword>
<reference evidence="1 2" key="1">
    <citation type="submission" date="2016-11" db="EMBL/GenBank/DDBJ databases">
        <authorList>
            <person name="Jaros S."/>
            <person name="Januszkiewicz K."/>
            <person name="Wedrychowicz H."/>
        </authorList>
    </citation>
    <scope>NUCLEOTIDE SEQUENCE [LARGE SCALE GENOMIC DNA]</scope>
    <source>
        <strain evidence="1 2">DSM 15930</strain>
    </source>
</reference>